<evidence type="ECO:0000259" key="1">
    <source>
        <dbReference type="Pfam" id="PF20150"/>
    </source>
</evidence>
<evidence type="ECO:0000313" key="2">
    <source>
        <dbReference type="EMBL" id="KAF4631451.1"/>
    </source>
</evidence>
<accession>A0A8H4W2S7</accession>
<dbReference type="EMBL" id="JAAMPI010000441">
    <property type="protein sequence ID" value="KAF4631451.1"/>
    <property type="molecule type" value="Genomic_DNA"/>
</dbReference>
<dbReference type="Proteomes" id="UP000566819">
    <property type="component" value="Unassembled WGS sequence"/>
</dbReference>
<dbReference type="InterPro" id="IPR045518">
    <property type="entry name" value="2EXR"/>
</dbReference>
<dbReference type="AlphaFoldDB" id="A0A8H4W2S7"/>
<keyword evidence="3" id="KW-1185">Reference proteome</keyword>
<feature type="domain" description="2EXR" evidence="1">
    <location>
        <begin position="187"/>
        <end position="274"/>
    </location>
</feature>
<gene>
    <name evidence="2" type="ORF">G7Y89_g6680</name>
</gene>
<name>A0A8H4W2S7_9HELO</name>
<comment type="caution">
    <text evidence="2">The sequence shown here is derived from an EMBL/GenBank/DDBJ whole genome shotgun (WGS) entry which is preliminary data.</text>
</comment>
<sequence>MQNSLVHVRLTPAISVFGIAIAEQGSPGSLPISRLKVMLTLKVKGGPKCMFGFFEVFVTFNWGFLKDIFLLHPVKKSICATVENFETTPNLQHHSAYLTTTSKLGFFTTIYHHYNLNMEAFALLPDPDCSLFDQCAGNVFCCDNLLDIEKSDTFSCRTFRRIRIFAFELPDPGRILFLQASDNLDKFELFPNLPIELRLQIWEYATFLPNPRFQGNILRSKVWSGSGASAYFLPKQSAPPATISVNFESRQTILKQYFKAFWGIQPGFDPKRDALRLSLSFLDHYQTALHCWPTYWVKTHLSDRPDFRETVETMEVFGISIGCSPDDNRQNALYKTFRQIMFIVTYFRNLREIRLDIKSCEDTDCRVEGCKEAVLVSKLEVESQLKQVLMDYQYKFGARVPQIELLPGKWYSDLLRMRREQERERRRRAAEYAAQHNGWQLDGAASRPACISWSN</sequence>
<dbReference type="Pfam" id="PF20150">
    <property type="entry name" value="2EXR"/>
    <property type="match status" value="1"/>
</dbReference>
<protein>
    <recommendedName>
        <fullName evidence="1">2EXR domain-containing protein</fullName>
    </recommendedName>
</protein>
<reference evidence="2 3" key="1">
    <citation type="submission" date="2020-03" db="EMBL/GenBank/DDBJ databases">
        <title>Draft Genome Sequence of Cudoniella acicularis.</title>
        <authorList>
            <person name="Buettner E."/>
            <person name="Kellner H."/>
        </authorList>
    </citation>
    <scope>NUCLEOTIDE SEQUENCE [LARGE SCALE GENOMIC DNA]</scope>
    <source>
        <strain evidence="2 3">DSM 108380</strain>
    </source>
</reference>
<organism evidence="2 3">
    <name type="scientific">Cudoniella acicularis</name>
    <dbReference type="NCBI Taxonomy" id="354080"/>
    <lineage>
        <taxon>Eukaryota</taxon>
        <taxon>Fungi</taxon>
        <taxon>Dikarya</taxon>
        <taxon>Ascomycota</taxon>
        <taxon>Pezizomycotina</taxon>
        <taxon>Leotiomycetes</taxon>
        <taxon>Helotiales</taxon>
        <taxon>Tricladiaceae</taxon>
        <taxon>Cudoniella</taxon>
    </lineage>
</organism>
<dbReference type="PANTHER" id="PTHR35910:SF1">
    <property type="entry name" value="2EXR DOMAIN-CONTAINING PROTEIN"/>
    <property type="match status" value="1"/>
</dbReference>
<proteinExistence type="predicted"/>
<dbReference type="OrthoDB" id="3530648at2759"/>
<evidence type="ECO:0000313" key="3">
    <source>
        <dbReference type="Proteomes" id="UP000566819"/>
    </source>
</evidence>
<dbReference type="PANTHER" id="PTHR35910">
    <property type="entry name" value="2EXR DOMAIN-CONTAINING PROTEIN"/>
    <property type="match status" value="1"/>
</dbReference>